<dbReference type="EMBL" id="JAARMV010000005">
    <property type="protein sequence ID" value="MBC2373427.1"/>
    <property type="molecule type" value="Genomic_DNA"/>
</dbReference>
<evidence type="ECO:0000313" key="3">
    <source>
        <dbReference type="Proteomes" id="UP000546244"/>
    </source>
</evidence>
<evidence type="ECO:0000256" key="1">
    <source>
        <dbReference type="SAM" id="Phobius"/>
    </source>
</evidence>
<gene>
    <name evidence="2" type="ORF">HBP98_15555</name>
</gene>
<organism evidence="2 3">
    <name type="scientific">Listeria booriae</name>
    <dbReference type="NCBI Taxonomy" id="1552123"/>
    <lineage>
        <taxon>Bacteria</taxon>
        <taxon>Bacillati</taxon>
        <taxon>Bacillota</taxon>
        <taxon>Bacilli</taxon>
        <taxon>Bacillales</taxon>
        <taxon>Listeriaceae</taxon>
        <taxon>Listeria</taxon>
    </lineage>
</organism>
<feature type="transmembrane region" description="Helical" evidence="1">
    <location>
        <begin position="6"/>
        <end position="23"/>
    </location>
</feature>
<keyword evidence="1" id="KW-0472">Membrane</keyword>
<dbReference type="AlphaFoldDB" id="A0A7X1A8X2"/>
<protein>
    <submittedName>
        <fullName evidence="2">Uncharacterized protein</fullName>
    </submittedName>
</protein>
<dbReference type="Proteomes" id="UP000546244">
    <property type="component" value="Unassembled WGS sequence"/>
</dbReference>
<keyword evidence="1" id="KW-0812">Transmembrane</keyword>
<feature type="transmembrane region" description="Helical" evidence="1">
    <location>
        <begin position="30"/>
        <end position="50"/>
    </location>
</feature>
<accession>A0A7X1A8X2</accession>
<keyword evidence="1" id="KW-1133">Transmembrane helix</keyword>
<name>A0A7X1A8X2_9LIST</name>
<sequence length="107" mass="12477">MITVSQLFWFIIVALVAHLLDFIPKDKGRGWITTFILVLRILWAIFLLGMNVWATLLLVVFEMSIVVITSICIASTMSQKERSNARKRFKKVVIRTLHAFVWCFLMF</sequence>
<evidence type="ECO:0000313" key="2">
    <source>
        <dbReference type="EMBL" id="MBC2373427.1"/>
    </source>
</evidence>
<dbReference type="RefSeq" id="WP_185619874.1">
    <property type="nucleotide sequence ID" value="NZ_JAARMV010000005.1"/>
</dbReference>
<reference evidence="2 3" key="1">
    <citation type="submission" date="2020-03" db="EMBL/GenBank/DDBJ databases">
        <title>Soil Listeria distribution.</title>
        <authorList>
            <person name="Liao J."/>
            <person name="Wiedmann M."/>
        </authorList>
    </citation>
    <scope>NUCLEOTIDE SEQUENCE [LARGE SCALE GENOMIC DNA]</scope>
    <source>
        <strain evidence="2 3">FSL L7-1850</strain>
    </source>
</reference>
<proteinExistence type="predicted"/>
<comment type="caution">
    <text evidence="2">The sequence shown here is derived from an EMBL/GenBank/DDBJ whole genome shotgun (WGS) entry which is preliminary data.</text>
</comment>